<gene>
    <name evidence="12" type="ORF">CAUJ_LOCUS4629</name>
</gene>
<comment type="subcellular location">
    <subcellularLocation>
        <location evidence="1">Cell membrane</location>
        <topology evidence="1">Multi-pass membrane protein</topology>
    </subcellularLocation>
</comment>
<dbReference type="EMBL" id="CAJGYM010000009">
    <property type="protein sequence ID" value="CAD6188710.1"/>
    <property type="molecule type" value="Genomic_DNA"/>
</dbReference>
<keyword evidence="5" id="KW-0107">Calcium channel</keyword>
<evidence type="ECO:0000256" key="11">
    <source>
        <dbReference type="SAM" id="Phobius"/>
    </source>
</evidence>
<keyword evidence="4" id="KW-0109">Calcium transport</keyword>
<sequence length="602" mass="68425">MSFNSHDGLSSLYTLVDEQGGGILAPWIKYARASGDYSILEEYLDTAVKSFLYNGGKGKLVPVSELITIRNKQRNAMLSALRRKKGRGKSGPNILEHIDQDALSSGDFLKALKVLDGGMIRGIRSFKYRELVWDLAHRGRMGETLLHVCLLNNTADMNELAKQIVLRYPKIVNDIFISEDYYGLSPLHQAIVNEDLEMVYFLCKKGADVHQRCYGSFFCANDQKASRSDSLEHEWVDLMQNTKYNGQMYWGEYPLSFAACTKQLDCFRLLRAMKADPNMPDTNGNTVLHLTVIHDLPEMFQLALELGANLHFKNNLKITPLALAARMANKRMFDLILECDVDLVWRYGKVVCKAYPMAEVDTIRERDGSLNTNSVLANVVYGHHDDKIPSDSDDDNIVSDFVNDSEILSTGLSQVLVLCTVPLRLGCYLNENMLVLENFLVLAIVFMSSLHFLFYCRSLKFVGPFVLMVYKIIAGDMILFLMIYSLLFVVFELLVTVMLLNLLIAMMTRTYEKIAETEKEWKRQWAQVILMLEQSLSASERLLALYRYTRPVGSDKRIRAFVVRSKTLIDESSTVTSVSHRKKKVSVRVSDNNLNLLNVPQT</sequence>
<dbReference type="InterPro" id="IPR002110">
    <property type="entry name" value="Ankyrin_rpt"/>
</dbReference>
<evidence type="ECO:0000256" key="9">
    <source>
        <dbReference type="ARBA" id="ARBA00023303"/>
    </source>
</evidence>
<keyword evidence="11" id="KW-0472">Membrane</keyword>
<evidence type="ECO:0000256" key="6">
    <source>
        <dbReference type="ARBA" id="ARBA00022737"/>
    </source>
</evidence>
<reference evidence="12" key="1">
    <citation type="submission" date="2020-10" db="EMBL/GenBank/DDBJ databases">
        <authorList>
            <person name="Kikuchi T."/>
        </authorList>
    </citation>
    <scope>NUCLEOTIDE SEQUENCE</scope>
    <source>
        <strain evidence="12">NKZ352</strain>
    </source>
</reference>
<keyword evidence="8" id="KW-0406">Ion transport</keyword>
<feature type="repeat" description="ANK" evidence="10">
    <location>
        <begin position="283"/>
        <end position="315"/>
    </location>
</feature>
<dbReference type="Pfam" id="PF12796">
    <property type="entry name" value="Ank_2"/>
    <property type="match status" value="2"/>
</dbReference>
<keyword evidence="9" id="KW-0407">Ion channel</keyword>
<dbReference type="PROSITE" id="PS50088">
    <property type="entry name" value="ANK_REPEAT"/>
    <property type="match status" value="2"/>
</dbReference>
<evidence type="ECO:0000256" key="7">
    <source>
        <dbReference type="ARBA" id="ARBA00022837"/>
    </source>
</evidence>
<feature type="repeat" description="ANK" evidence="10">
    <location>
        <begin position="182"/>
        <end position="214"/>
    </location>
</feature>
<accession>A0A8S1H5J8</accession>
<keyword evidence="6" id="KW-0677">Repeat</keyword>
<evidence type="ECO:0000256" key="2">
    <source>
        <dbReference type="ARBA" id="ARBA00022448"/>
    </source>
</evidence>
<dbReference type="FunFam" id="1.25.40.20:FF:000181">
    <property type="entry name" value="Nanchung, isoform A"/>
    <property type="match status" value="1"/>
</dbReference>
<dbReference type="OrthoDB" id="533508at2759"/>
<dbReference type="PANTHER" id="PTHR10582:SF22">
    <property type="entry name" value="ION TRANSPORT DOMAIN-CONTAINING PROTEIN"/>
    <property type="match status" value="1"/>
</dbReference>
<keyword evidence="11" id="KW-0812">Transmembrane</keyword>
<dbReference type="PROSITE" id="PS50297">
    <property type="entry name" value="ANK_REP_REGION"/>
    <property type="match status" value="2"/>
</dbReference>
<dbReference type="SUPFAM" id="SSF48403">
    <property type="entry name" value="Ankyrin repeat"/>
    <property type="match status" value="1"/>
</dbReference>
<comment type="caution">
    <text evidence="12">The sequence shown here is derived from an EMBL/GenBank/DDBJ whole genome shotgun (WGS) entry which is preliminary data.</text>
</comment>
<evidence type="ECO:0000256" key="8">
    <source>
        <dbReference type="ARBA" id="ARBA00023065"/>
    </source>
</evidence>
<dbReference type="SMART" id="SM00248">
    <property type="entry name" value="ANK"/>
    <property type="match status" value="5"/>
</dbReference>
<dbReference type="Gene3D" id="1.25.40.20">
    <property type="entry name" value="Ankyrin repeat-containing domain"/>
    <property type="match status" value="1"/>
</dbReference>
<feature type="transmembrane region" description="Helical" evidence="11">
    <location>
        <begin position="433"/>
        <end position="454"/>
    </location>
</feature>
<evidence type="ECO:0000313" key="13">
    <source>
        <dbReference type="Proteomes" id="UP000835052"/>
    </source>
</evidence>
<dbReference type="Proteomes" id="UP000835052">
    <property type="component" value="Unassembled WGS sequence"/>
</dbReference>
<proteinExistence type="predicted"/>
<evidence type="ECO:0000313" key="12">
    <source>
        <dbReference type="EMBL" id="CAD6188710.1"/>
    </source>
</evidence>
<name>A0A8S1H5J8_9PELO</name>
<feature type="transmembrane region" description="Helical" evidence="11">
    <location>
        <begin position="486"/>
        <end position="504"/>
    </location>
</feature>
<dbReference type="AlphaFoldDB" id="A0A8S1H5J8"/>
<dbReference type="GO" id="GO:0005886">
    <property type="term" value="C:plasma membrane"/>
    <property type="evidence" value="ECO:0007669"/>
    <property type="project" value="UniProtKB-SubCell"/>
</dbReference>
<protein>
    <recommendedName>
        <fullName evidence="14">ANK_REP_REGION domain-containing protein</fullName>
    </recommendedName>
</protein>
<evidence type="ECO:0000256" key="4">
    <source>
        <dbReference type="ARBA" id="ARBA00022568"/>
    </source>
</evidence>
<keyword evidence="11" id="KW-1133">Transmembrane helix</keyword>
<keyword evidence="7" id="KW-0106">Calcium</keyword>
<dbReference type="InterPro" id="IPR036770">
    <property type="entry name" value="Ankyrin_rpt-contain_sf"/>
</dbReference>
<keyword evidence="2" id="KW-0813">Transport</keyword>
<dbReference type="InterPro" id="IPR024862">
    <property type="entry name" value="TRPV"/>
</dbReference>
<evidence type="ECO:0000256" key="1">
    <source>
        <dbReference type="ARBA" id="ARBA00004651"/>
    </source>
</evidence>
<dbReference type="GO" id="GO:0005262">
    <property type="term" value="F:calcium channel activity"/>
    <property type="evidence" value="ECO:0007669"/>
    <property type="project" value="UniProtKB-KW"/>
</dbReference>
<keyword evidence="13" id="KW-1185">Reference proteome</keyword>
<keyword evidence="3" id="KW-1003">Cell membrane</keyword>
<dbReference type="GO" id="GO:0098703">
    <property type="term" value="P:calcium ion import across plasma membrane"/>
    <property type="evidence" value="ECO:0007669"/>
    <property type="project" value="TreeGrafter"/>
</dbReference>
<evidence type="ECO:0008006" key="14">
    <source>
        <dbReference type="Google" id="ProtNLM"/>
    </source>
</evidence>
<feature type="transmembrane region" description="Helical" evidence="11">
    <location>
        <begin position="461"/>
        <end position="480"/>
    </location>
</feature>
<organism evidence="12 13">
    <name type="scientific">Caenorhabditis auriculariae</name>
    <dbReference type="NCBI Taxonomy" id="2777116"/>
    <lineage>
        <taxon>Eukaryota</taxon>
        <taxon>Metazoa</taxon>
        <taxon>Ecdysozoa</taxon>
        <taxon>Nematoda</taxon>
        <taxon>Chromadorea</taxon>
        <taxon>Rhabditida</taxon>
        <taxon>Rhabditina</taxon>
        <taxon>Rhabditomorpha</taxon>
        <taxon>Rhabditoidea</taxon>
        <taxon>Rhabditidae</taxon>
        <taxon>Peloderinae</taxon>
        <taxon>Caenorhabditis</taxon>
    </lineage>
</organism>
<evidence type="ECO:0000256" key="5">
    <source>
        <dbReference type="ARBA" id="ARBA00022673"/>
    </source>
</evidence>
<dbReference type="PANTHER" id="PTHR10582">
    <property type="entry name" value="TRANSIENT RECEPTOR POTENTIAL ION CHANNEL PROTEIN"/>
    <property type="match status" value="1"/>
</dbReference>
<keyword evidence="10" id="KW-0040">ANK repeat</keyword>
<evidence type="ECO:0000256" key="10">
    <source>
        <dbReference type="PROSITE-ProRule" id="PRU00023"/>
    </source>
</evidence>
<evidence type="ECO:0000256" key="3">
    <source>
        <dbReference type="ARBA" id="ARBA00022475"/>
    </source>
</evidence>